<organism evidence="2 3">
    <name type="scientific">Paramecium primaurelia</name>
    <dbReference type="NCBI Taxonomy" id="5886"/>
    <lineage>
        <taxon>Eukaryota</taxon>
        <taxon>Sar</taxon>
        <taxon>Alveolata</taxon>
        <taxon>Ciliophora</taxon>
        <taxon>Intramacronucleata</taxon>
        <taxon>Oligohymenophorea</taxon>
        <taxon>Peniculida</taxon>
        <taxon>Parameciidae</taxon>
        <taxon>Paramecium</taxon>
    </lineage>
</organism>
<dbReference type="OMA" id="QYIQSEM"/>
<evidence type="ECO:0000256" key="1">
    <source>
        <dbReference type="SAM" id="MobiDB-lite"/>
    </source>
</evidence>
<keyword evidence="3" id="KW-1185">Reference proteome</keyword>
<gene>
    <name evidence="2" type="ORF">PPRIM_AZ9-3.1.T0410089</name>
</gene>
<name>A0A8S1LIW7_PARPR</name>
<accession>A0A8S1LIW7</accession>
<evidence type="ECO:0000313" key="2">
    <source>
        <dbReference type="EMBL" id="CAD8067640.1"/>
    </source>
</evidence>
<proteinExistence type="predicted"/>
<evidence type="ECO:0000313" key="3">
    <source>
        <dbReference type="Proteomes" id="UP000688137"/>
    </source>
</evidence>
<dbReference type="EMBL" id="CAJJDM010000040">
    <property type="protein sequence ID" value="CAD8067640.1"/>
    <property type="molecule type" value="Genomic_DNA"/>
</dbReference>
<sequence>MSGEQQNRKSKIAPLTLQFFQALTKLEEGFHIKVLDKSKINTLIQKYAQLVEYYDFYKDPIKNYFLDKIQFVLSRPDTIKSMFQQDTIQEEDEQQSYNHLQVPKQMTVSRAPSIAEQIDRKNVLKGLEFNENHQKSRGQQMNLTLQIQMLKKEQEPSLNKLMSDYKSETEKMDQYIQSEMKIQTDAVQQKLEQRKKKLVNQQNRMFRTEASDDESTPQLQPFD</sequence>
<dbReference type="Proteomes" id="UP000688137">
    <property type="component" value="Unassembled WGS sequence"/>
</dbReference>
<feature type="region of interest" description="Disordered" evidence="1">
    <location>
        <begin position="196"/>
        <end position="223"/>
    </location>
</feature>
<comment type="caution">
    <text evidence="2">The sequence shown here is derived from an EMBL/GenBank/DDBJ whole genome shotgun (WGS) entry which is preliminary data.</text>
</comment>
<dbReference type="AlphaFoldDB" id="A0A8S1LIW7"/>
<reference evidence="2" key="1">
    <citation type="submission" date="2021-01" db="EMBL/GenBank/DDBJ databases">
        <authorList>
            <consortium name="Genoscope - CEA"/>
            <person name="William W."/>
        </authorList>
    </citation>
    <scope>NUCLEOTIDE SEQUENCE</scope>
</reference>
<protein>
    <submittedName>
        <fullName evidence="2">Uncharacterized protein</fullName>
    </submittedName>
</protein>